<keyword evidence="5 7" id="KW-0804">Transcription</keyword>
<dbReference type="NCBIfam" id="TIGR03384">
    <property type="entry name" value="betaine_BetI"/>
    <property type="match status" value="1"/>
</dbReference>
<dbReference type="InterPro" id="IPR001647">
    <property type="entry name" value="HTH_TetR"/>
</dbReference>
<comment type="caution">
    <text evidence="10">The sequence shown here is derived from an EMBL/GenBank/DDBJ whole genome shotgun (WGS) entry which is preliminary data.</text>
</comment>
<protein>
    <recommendedName>
        <fullName evidence="7">HTH-type transcriptional regulator BetI</fullName>
    </recommendedName>
</protein>
<evidence type="ECO:0000256" key="2">
    <source>
        <dbReference type="ARBA" id="ARBA00022491"/>
    </source>
</evidence>
<comment type="function">
    <text evidence="7">Repressor involved in choline regulation of the bet genes.</text>
</comment>
<dbReference type="OrthoDB" id="7618612at2"/>
<proteinExistence type="inferred from homology"/>
<comment type="pathway">
    <text evidence="1 7">Amine and polyamine biosynthesis; betaine biosynthesis via choline pathway [regulation].</text>
</comment>
<dbReference type="InterPro" id="IPR009057">
    <property type="entry name" value="Homeodomain-like_sf"/>
</dbReference>
<dbReference type="Pfam" id="PF00440">
    <property type="entry name" value="TetR_N"/>
    <property type="match status" value="1"/>
</dbReference>
<dbReference type="GO" id="GO:0003700">
    <property type="term" value="F:DNA-binding transcription factor activity"/>
    <property type="evidence" value="ECO:0007669"/>
    <property type="project" value="UniProtKB-UniRule"/>
</dbReference>
<dbReference type="GO" id="GO:0045892">
    <property type="term" value="P:negative regulation of DNA-templated transcription"/>
    <property type="evidence" value="ECO:0007669"/>
    <property type="project" value="UniProtKB-UniRule"/>
</dbReference>
<dbReference type="PATRIC" id="fig|472175.3.peg.1748"/>
<dbReference type="InterPro" id="IPR050109">
    <property type="entry name" value="HTH-type_TetR-like_transc_reg"/>
</dbReference>
<evidence type="ECO:0000256" key="1">
    <source>
        <dbReference type="ARBA" id="ARBA00004719"/>
    </source>
</evidence>
<organism evidence="10 11">
    <name type="scientific">Nitratireductor basaltis</name>
    <dbReference type="NCBI Taxonomy" id="472175"/>
    <lineage>
        <taxon>Bacteria</taxon>
        <taxon>Pseudomonadati</taxon>
        <taxon>Pseudomonadota</taxon>
        <taxon>Alphaproteobacteria</taxon>
        <taxon>Hyphomicrobiales</taxon>
        <taxon>Phyllobacteriaceae</taxon>
        <taxon>Nitratireductor</taxon>
    </lineage>
</organism>
<evidence type="ECO:0000313" key="11">
    <source>
        <dbReference type="Proteomes" id="UP000053675"/>
    </source>
</evidence>
<dbReference type="Gene3D" id="1.10.357.10">
    <property type="entry name" value="Tetracycline Repressor, domain 2"/>
    <property type="match status" value="1"/>
</dbReference>
<dbReference type="HAMAP" id="MF_00768">
    <property type="entry name" value="HTH_type_BetI"/>
    <property type="match status" value="1"/>
</dbReference>
<accession>A0A084UCL5</accession>
<dbReference type="GO" id="GO:0000976">
    <property type="term" value="F:transcription cis-regulatory region binding"/>
    <property type="evidence" value="ECO:0007669"/>
    <property type="project" value="TreeGrafter"/>
</dbReference>
<dbReference type="eggNOG" id="COG1309">
    <property type="taxonomic scope" value="Bacteria"/>
</dbReference>
<dbReference type="EMBL" id="JMQM01000001">
    <property type="protein sequence ID" value="KFB10701.1"/>
    <property type="molecule type" value="Genomic_DNA"/>
</dbReference>
<evidence type="ECO:0000256" key="5">
    <source>
        <dbReference type="ARBA" id="ARBA00023163"/>
    </source>
</evidence>
<comment type="function">
    <text evidence="6">Repressor involved in the biosynthesis of the osmoprotectant glycine betaine. It represses transcription of the choline transporter BetT and the genes of BetAB involved in the synthesis of glycine betaine.</text>
</comment>
<sequence>MPKIGMEPLRREALINAAISAIAEKGTLAVTMADIAKRADVSSALAHHYFGSKEDLLAATMRHILSELGADARMAVSGKSGMARLSALIHVNFSPKQFQPETVAAWLAFYVEAQRAPALRRLLRVYTRRLHTNLLVALEPLMSRLQAERTARGIGALIDGLYIRHALAEGPSDADTAIALVEDYLSLQLSRKEGAR</sequence>
<keyword evidence="3 7" id="KW-0805">Transcription regulation</keyword>
<evidence type="ECO:0000313" key="10">
    <source>
        <dbReference type="EMBL" id="KFB10701.1"/>
    </source>
</evidence>
<evidence type="ECO:0000256" key="8">
    <source>
        <dbReference type="PROSITE-ProRule" id="PRU00335"/>
    </source>
</evidence>
<dbReference type="SUPFAM" id="SSF48498">
    <property type="entry name" value="Tetracyclin repressor-like, C-terminal domain"/>
    <property type="match status" value="1"/>
</dbReference>
<feature type="DNA-binding region" description="H-T-H motif" evidence="7 8">
    <location>
        <begin position="31"/>
        <end position="50"/>
    </location>
</feature>
<evidence type="ECO:0000256" key="6">
    <source>
        <dbReference type="ARBA" id="ARBA00024936"/>
    </source>
</evidence>
<reference evidence="10 11" key="1">
    <citation type="submission" date="2014-05" db="EMBL/GenBank/DDBJ databases">
        <title>Draft Genome Sequence of Nitratireductor basaltis Strain UMTGB225, A Marine Bacterium Isolated from Green Barrel Tunicate.</title>
        <authorList>
            <person name="Gan H.Y."/>
        </authorList>
    </citation>
    <scope>NUCLEOTIDE SEQUENCE [LARGE SCALE GENOMIC DNA]</scope>
    <source>
        <strain evidence="10 11">UMTGB225</strain>
    </source>
</reference>
<dbReference type="Proteomes" id="UP000053675">
    <property type="component" value="Unassembled WGS sequence"/>
</dbReference>
<dbReference type="UniPathway" id="UPA00529"/>
<dbReference type="InterPro" id="IPR039538">
    <property type="entry name" value="BetI_C"/>
</dbReference>
<evidence type="ECO:0000256" key="7">
    <source>
        <dbReference type="HAMAP-Rule" id="MF_00768"/>
    </source>
</evidence>
<dbReference type="RefSeq" id="WP_036481842.1">
    <property type="nucleotide sequence ID" value="NZ_JMQM01000001.1"/>
</dbReference>
<gene>
    <name evidence="7 10" type="primary">betI</name>
    <name evidence="10" type="ORF">EL18_01739</name>
</gene>
<evidence type="ECO:0000256" key="4">
    <source>
        <dbReference type="ARBA" id="ARBA00023125"/>
    </source>
</evidence>
<evidence type="ECO:0000256" key="3">
    <source>
        <dbReference type="ARBA" id="ARBA00023015"/>
    </source>
</evidence>
<dbReference type="AlphaFoldDB" id="A0A084UCL5"/>
<evidence type="ECO:0000259" key="9">
    <source>
        <dbReference type="PROSITE" id="PS50977"/>
    </source>
</evidence>
<name>A0A084UCL5_9HYPH</name>
<dbReference type="PANTHER" id="PTHR30055">
    <property type="entry name" value="HTH-TYPE TRANSCRIPTIONAL REGULATOR RUTR"/>
    <property type="match status" value="1"/>
</dbReference>
<dbReference type="GO" id="GO:0019285">
    <property type="term" value="P:glycine betaine biosynthetic process from choline"/>
    <property type="evidence" value="ECO:0007669"/>
    <property type="project" value="UniProtKB-UniRule"/>
</dbReference>
<keyword evidence="4 7" id="KW-0238">DNA-binding</keyword>
<dbReference type="Pfam" id="PF13977">
    <property type="entry name" value="TetR_C_6"/>
    <property type="match status" value="1"/>
</dbReference>
<dbReference type="InterPro" id="IPR017757">
    <property type="entry name" value="Tscrpt_rep_BetI"/>
</dbReference>
<dbReference type="PANTHER" id="PTHR30055:SF234">
    <property type="entry name" value="HTH-TYPE TRANSCRIPTIONAL REGULATOR BETI"/>
    <property type="match status" value="1"/>
</dbReference>
<dbReference type="InterPro" id="IPR036271">
    <property type="entry name" value="Tet_transcr_reg_TetR-rel_C_sf"/>
</dbReference>
<dbReference type="PROSITE" id="PS50977">
    <property type="entry name" value="HTH_TETR_2"/>
    <property type="match status" value="1"/>
</dbReference>
<dbReference type="SUPFAM" id="SSF46689">
    <property type="entry name" value="Homeodomain-like"/>
    <property type="match status" value="1"/>
</dbReference>
<dbReference type="PRINTS" id="PR00455">
    <property type="entry name" value="HTHTETR"/>
</dbReference>
<dbReference type="STRING" id="472175.EL18_01739"/>
<keyword evidence="2 7" id="KW-0678">Repressor</keyword>
<keyword evidence="11" id="KW-1185">Reference proteome</keyword>
<feature type="domain" description="HTH tetR-type" evidence="9">
    <location>
        <begin position="8"/>
        <end position="68"/>
    </location>
</feature>
<dbReference type="NCBIfam" id="NF001978">
    <property type="entry name" value="PRK00767.1"/>
    <property type="match status" value="1"/>
</dbReference>